<dbReference type="EMBL" id="JAHLZF010000028">
    <property type="protein sequence ID" value="MBU6081992.1"/>
    <property type="molecule type" value="Genomic_DNA"/>
</dbReference>
<comment type="caution">
    <text evidence="2">The sequence shown here is derived from an EMBL/GenBank/DDBJ whole genome shotgun (WGS) entry which is preliminary data.</text>
</comment>
<dbReference type="Pfam" id="PF04324">
    <property type="entry name" value="Fer2_BFD"/>
    <property type="match status" value="1"/>
</dbReference>
<sequence length="115" mass="13322">MKRKAETFSSMLNEQTTLSQEVMFQLLNQEDTYLCKCERVKTDTLNQAFAELPSLSSLNSLKLYTRCGMGLCQGRYCEHSLRTWFEKQTGQLLSTEPFNTRQPVKPVLIKDFISK</sequence>
<evidence type="ECO:0000313" key="2">
    <source>
        <dbReference type="EMBL" id="MBU6081992.1"/>
    </source>
</evidence>
<name>A0ABS6GS95_9BACI</name>
<feature type="domain" description="BFD-like [2Fe-2S]-binding" evidence="1">
    <location>
        <begin position="33"/>
        <end position="82"/>
    </location>
</feature>
<reference evidence="2 3" key="1">
    <citation type="journal article" date="2011" name="Int. J. Syst. Evol. Microbiol.">
        <title>Allobacillus halotolerans gen. nov., sp. nov. isolated from shrimp paste.</title>
        <authorList>
            <person name="Sheu S.Y."/>
            <person name="Arun A.B."/>
            <person name="Jiang S.R."/>
            <person name="Young C.C."/>
            <person name="Chen W.M."/>
        </authorList>
    </citation>
    <scope>NUCLEOTIDE SEQUENCE [LARGE SCALE GENOMIC DNA]</scope>
    <source>
        <strain evidence="2 3">LMG 24826</strain>
    </source>
</reference>
<evidence type="ECO:0000313" key="3">
    <source>
        <dbReference type="Proteomes" id="UP000812672"/>
    </source>
</evidence>
<evidence type="ECO:0000259" key="1">
    <source>
        <dbReference type="Pfam" id="PF04324"/>
    </source>
</evidence>
<organism evidence="2 3">
    <name type="scientific">Allobacillus halotolerans</name>
    <dbReference type="NCBI Taxonomy" id="570278"/>
    <lineage>
        <taxon>Bacteria</taxon>
        <taxon>Bacillati</taxon>
        <taxon>Bacillota</taxon>
        <taxon>Bacilli</taxon>
        <taxon>Bacillales</taxon>
        <taxon>Bacillaceae</taxon>
        <taxon>Allobacillus</taxon>
    </lineage>
</organism>
<dbReference type="InterPro" id="IPR007419">
    <property type="entry name" value="BFD-like_2Fe2S-bd_dom"/>
</dbReference>
<accession>A0ABS6GS95</accession>
<keyword evidence="3" id="KW-1185">Reference proteome</keyword>
<dbReference type="Proteomes" id="UP000812672">
    <property type="component" value="Unassembled WGS sequence"/>
</dbReference>
<proteinExistence type="predicted"/>
<gene>
    <name evidence="2" type="ORF">KQ486_13295</name>
</gene>
<protein>
    <submittedName>
        <fullName evidence="2">(2Fe-2S)-binding protein</fullName>
    </submittedName>
</protein>
<dbReference type="RefSeq" id="WP_216687938.1">
    <property type="nucleotide sequence ID" value="NZ_CAUPKR010000028.1"/>
</dbReference>